<evidence type="ECO:0000313" key="3">
    <source>
        <dbReference type="Proteomes" id="UP001597010"/>
    </source>
</evidence>
<keyword evidence="1" id="KW-0472">Membrane</keyword>
<dbReference type="RefSeq" id="WP_377117370.1">
    <property type="nucleotide sequence ID" value="NZ_JBHTHZ010000014.1"/>
</dbReference>
<feature type="transmembrane region" description="Helical" evidence="1">
    <location>
        <begin position="96"/>
        <end position="114"/>
    </location>
</feature>
<gene>
    <name evidence="2" type="ORF">ACFQZX_16380</name>
</gene>
<sequence length="124" mass="13642">MKIAMIVVRTLMGLLLIFSSVVYLFKLTPVPPLSGDVKTYNEGLAVVNLMVYVKVIELICGLLFVIGRYVTLAIVAILPILFNIVLFHAVVMPSGIGPGLFLLLGDIFLAIYYRKNLVPLFSAK</sequence>
<feature type="transmembrane region" description="Helical" evidence="1">
    <location>
        <begin position="72"/>
        <end position="90"/>
    </location>
</feature>
<name>A0ABW3AXE0_9SPHI</name>
<comment type="caution">
    <text evidence="2">The sequence shown here is derived from an EMBL/GenBank/DDBJ whole genome shotgun (WGS) entry which is preliminary data.</text>
</comment>
<reference evidence="3" key="1">
    <citation type="journal article" date="2019" name="Int. J. Syst. Evol. Microbiol.">
        <title>The Global Catalogue of Microorganisms (GCM) 10K type strain sequencing project: providing services to taxonomists for standard genome sequencing and annotation.</title>
        <authorList>
            <consortium name="The Broad Institute Genomics Platform"/>
            <consortium name="The Broad Institute Genome Sequencing Center for Infectious Disease"/>
            <person name="Wu L."/>
            <person name="Ma J."/>
        </authorList>
    </citation>
    <scope>NUCLEOTIDE SEQUENCE [LARGE SCALE GENOMIC DNA]</scope>
    <source>
        <strain evidence="3">CCUG 61484</strain>
    </source>
</reference>
<proteinExistence type="predicted"/>
<dbReference type="Proteomes" id="UP001597010">
    <property type="component" value="Unassembled WGS sequence"/>
</dbReference>
<evidence type="ECO:0000256" key="1">
    <source>
        <dbReference type="SAM" id="Phobius"/>
    </source>
</evidence>
<feature type="transmembrane region" description="Helical" evidence="1">
    <location>
        <begin position="7"/>
        <end position="25"/>
    </location>
</feature>
<feature type="transmembrane region" description="Helical" evidence="1">
    <location>
        <begin position="45"/>
        <end position="65"/>
    </location>
</feature>
<dbReference type="EMBL" id="JBHTHZ010000014">
    <property type="protein sequence ID" value="MFD0795201.1"/>
    <property type="molecule type" value="Genomic_DNA"/>
</dbReference>
<keyword evidence="1" id="KW-0812">Transmembrane</keyword>
<protein>
    <submittedName>
        <fullName evidence="2">DoxX family protein</fullName>
    </submittedName>
</protein>
<evidence type="ECO:0000313" key="2">
    <source>
        <dbReference type="EMBL" id="MFD0795201.1"/>
    </source>
</evidence>
<keyword evidence="1" id="KW-1133">Transmembrane helix</keyword>
<organism evidence="2 3">
    <name type="scientific">Mucilaginibacter litoreus</name>
    <dbReference type="NCBI Taxonomy" id="1048221"/>
    <lineage>
        <taxon>Bacteria</taxon>
        <taxon>Pseudomonadati</taxon>
        <taxon>Bacteroidota</taxon>
        <taxon>Sphingobacteriia</taxon>
        <taxon>Sphingobacteriales</taxon>
        <taxon>Sphingobacteriaceae</taxon>
        <taxon>Mucilaginibacter</taxon>
    </lineage>
</organism>
<keyword evidence="3" id="KW-1185">Reference proteome</keyword>
<accession>A0ABW3AXE0</accession>